<protein>
    <submittedName>
        <fullName evidence="10">Signal peptidase</fullName>
    </submittedName>
</protein>
<evidence type="ECO:0000313" key="11">
    <source>
        <dbReference type="Proteomes" id="UP000029723"/>
    </source>
</evidence>
<dbReference type="Gene3D" id="6.20.330.10">
    <property type="match status" value="1"/>
</dbReference>
<keyword evidence="8" id="KW-1133">Transmembrane helix</keyword>
<evidence type="ECO:0000256" key="2">
    <source>
        <dbReference type="ARBA" id="ARBA00008683"/>
    </source>
</evidence>
<keyword evidence="3" id="KW-0645">Protease</keyword>
<evidence type="ECO:0000256" key="4">
    <source>
        <dbReference type="ARBA" id="ARBA00022801"/>
    </source>
</evidence>
<reference evidence="10 11" key="1">
    <citation type="submission" date="2014-07" db="EMBL/GenBank/DDBJ databases">
        <authorList>
            <person name="McCorrison J."/>
            <person name="Sanka R."/>
            <person name="Torralba M."/>
            <person name="Gillis M."/>
            <person name="Haft D.H."/>
            <person name="Methe B."/>
            <person name="Sutton G."/>
            <person name="Nelson K.E."/>
        </authorList>
    </citation>
    <scope>NUCLEOTIDE SEQUENCE [LARGE SCALE GENOMIC DNA]</scope>
    <source>
        <strain evidence="10 11">S9-PR14</strain>
    </source>
</reference>
<dbReference type="PIRSF" id="PIRSF001217">
    <property type="entry name" value="Protease_4_SppA"/>
    <property type="match status" value="1"/>
</dbReference>
<feature type="domain" description="Peptidase S49" evidence="9">
    <location>
        <begin position="122"/>
        <end position="275"/>
    </location>
</feature>
<keyword evidence="8" id="KW-0812">Transmembrane</keyword>
<sequence>MKEFFKYVGATIVGIFAVGLILAILGVMSIIGMITSTQATQNVSKNSVLVLNLSGTLQEQSDDNVFGLFAQDSFGSLGLDEILSAIKKAKETDKIKGIYIESGMFVADYASRQEIRNALLDFKKSGKKIVAYADSYSQGNYYIASVADKVFLNPQGMIDWHGIGAEPMFLKDLLAKFGIRFQVIKVGKYKSATESFTADKMSEPNREQTQAYINGLWANVCQAVSQSRKISVDKLNEYADSLITFNNPKDYVSAKLVDGLLYTDEVKKEVKKTFDLDMDDTISQVSIAEMKNVKEKSDGDEIAVYYAYGNIVDNPITGGIFGAQHAIVGPDVCKDLEALADDDDVKAVVLRINSGGGSAYASEQMWHQIAELKKKKPVVVSMGGMAASGGYYMSCNANWIVAQPTTLTGSIGIFGMIPDRSQLLTQKLGIKFDEVKTNRNALMGSNARPMNEEEIGYLTRYIDRGYNLFRKRVADGRKMSIHQVEEIAQGHVFLGQDALKIKLVDELGGLDKAIAKAAKLAKIDKYHTSNYPEGDDWMEQLFKMTGGGNYLDEQMRTALGDYYEPFALLKTMNQQSMVQARIPFYLNIR</sequence>
<comment type="subcellular location">
    <subcellularLocation>
        <location evidence="1">Membrane</location>
    </subcellularLocation>
</comment>
<feature type="domain" description="Peptidase S49" evidence="9">
    <location>
        <begin position="371"/>
        <end position="523"/>
    </location>
</feature>
<evidence type="ECO:0000256" key="7">
    <source>
        <dbReference type="PIRSR" id="PIRSR001217-1"/>
    </source>
</evidence>
<feature type="active site" description="Proton donor/acceptor" evidence="7">
    <location>
        <position position="190"/>
    </location>
</feature>
<comment type="caution">
    <text evidence="10">The sequence shown here is derived from an EMBL/GenBank/DDBJ whole genome shotgun (WGS) entry which is preliminary data.</text>
</comment>
<dbReference type="CDD" id="cd07018">
    <property type="entry name" value="S49_SppA_67K_type"/>
    <property type="match status" value="1"/>
</dbReference>
<dbReference type="InterPro" id="IPR047272">
    <property type="entry name" value="S49_SppA_C"/>
</dbReference>
<comment type="similarity">
    <text evidence="2">Belongs to the peptidase S49 family.</text>
</comment>
<dbReference type="RefSeq" id="WP_036927722.1">
    <property type="nucleotide sequence ID" value="NZ_JRPQ01000101.1"/>
</dbReference>
<accession>A0A098YRG6</accession>
<feature type="active site" description="Nucleophile" evidence="7">
    <location>
        <position position="388"/>
    </location>
</feature>
<proteinExistence type="inferred from homology"/>
<dbReference type="InterPro" id="IPR029045">
    <property type="entry name" value="ClpP/crotonase-like_dom_sf"/>
</dbReference>
<dbReference type="SUPFAM" id="SSF52096">
    <property type="entry name" value="ClpP/crotonase"/>
    <property type="match status" value="2"/>
</dbReference>
<dbReference type="GO" id="GO:0006465">
    <property type="term" value="P:signal peptide processing"/>
    <property type="evidence" value="ECO:0007669"/>
    <property type="project" value="InterPro"/>
</dbReference>
<gene>
    <name evidence="10" type="ORF">HMPREF9304_07350</name>
</gene>
<dbReference type="Pfam" id="PF01343">
    <property type="entry name" value="Peptidase_S49"/>
    <property type="match status" value="2"/>
</dbReference>
<dbReference type="NCBIfam" id="TIGR00706">
    <property type="entry name" value="SppA_dom"/>
    <property type="match status" value="1"/>
</dbReference>
<dbReference type="AlphaFoldDB" id="A0A098YRG6"/>
<keyword evidence="6 8" id="KW-0472">Membrane</keyword>
<dbReference type="Gene3D" id="3.90.226.10">
    <property type="entry name" value="2-enoyl-CoA Hydratase, Chain A, domain 1"/>
    <property type="match status" value="2"/>
</dbReference>
<keyword evidence="4" id="KW-0378">Hydrolase</keyword>
<organism evidence="10 11">
    <name type="scientific">Hoylesella timonensis S9-PR14</name>
    <dbReference type="NCBI Taxonomy" id="1401062"/>
    <lineage>
        <taxon>Bacteria</taxon>
        <taxon>Pseudomonadati</taxon>
        <taxon>Bacteroidota</taxon>
        <taxon>Bacteroidia</taxon>
        <taxon>Bacteroidales</taxon>
        <taxon>Prevotellaceae</taxon>
        <taxon>Hoylesella</taxon>
    </lineage>
</organism>
<dbReference type="GO" id="GO:0008236">
    <property type="term" value="F:serine-type peptidase activity"/>
    <property type="evidence" value="ECO:0007669"/>
    <property type="project" value="UniProtKB-KW"/>
</dbReference>
<dbReference type="InterPro" id="IPR047217">
    <property type="entry name" value="S49_SppA_67K_type_N"/>
</dbReference>
<dbReference type="InterPro" id="IPR004635">
    <property type="entry name" value="Pept_S49_SppA"/>
</dbReference>
<dbReference type="PANTHER" id="PTHR33209:SF1">
    <property type="entry name" value="PEPTIDASE S49 DOMAIN-CONTAINING PROTEIN"/>
    <property type="match status" value="1"/>
</dbReference>
<dbReference type="PANTHER" id="PTHR33209">
    <property type="entry name" value="PROTEASE 4"/>
    <property type="match status" value="1"/>
</dbReference>
<dbReference type="OrthoDB" id="9764363at2"/>
<evidence type="ECO:0000259" key="9">
    <source>
        <dbReference type="Pfam" id="PF01343"/>
    </source>
</evidence>
<evidence type="ECO:0000256" key="6">
    <source>
        <dbReference type="ARBA" id="ARBA00023136"/>
    </source>
</evidence>
<dbReference type="Proteomes" id="UP000029723">
    <property type="component" value="Unassembled WGS sequence"/>
</dbReference>
<evidence type="ECO:0000256" key="1">
    <source>
        <dbReference type="ARBA" id="ARBA00004370"/>
    </source>
</evidence>
<dbReference type="InterPro" id="IPR002142">
    <property type="entry name" value="Peptidase_S49"/>
</dbReference>
<evidence type="ECO:0000256" key="5">
    <source>
        <dbReference type="ARBA" id="ARBA00022825"/>
    </source>
</evidence>
<keyword evidence="5" id="KW-0720">Serine protease</keyword>
<dbReference type="CDD" id="cd07023">
    <property type="entry name" value="S49_Sppa_N_C"/>
    <property type="match status" value="1"/>
</dbReference>
<dbReference type="InterPro" id="IPR004634">
    <property type="entry name" value="Pept_S49_pIV"/>
</dbReference>
<dbReference type="NCBIfam" id="TIGR00705">
    <property type="entry name" value="SppA_67K"/>
    <property type="match status" value="1"/>
</dbReference>
<name>A0A098YRG6_9BACT</name>
<evidence type="ECO:0000256" key="8">
    <source>
        <dbReference type="SAM" id="Phobius"/>
    </source>
</evidence>
<dbReference type="GO" id="GO:0016020">
    <property type="term" value="C:membrane"/>
    <property type="evidence" value="ECO:0007669"/>
    <property type="project" value="UniProtKB-SubCell"/>
</dbReference>
<evidence type="ECO:0000256" key="3">
    <source>
        <dbReference type="ARBA" id="ARBA00022670"/>
    </source>
</evidence>
<feature type="transmembrane region" description="Helical" evidence="8">
    <location>
        <begin position="7"/>
        <end position="34"/>
    </location>
</feature>
<dbReference type="EMBL" id="JRPQ01000101">
    <property type="protein sequence ID" value="KGI21939.1"/>
    <property type="molecule type" value="Genomic_DNA"/>
</dbReference>
<evidence type="ECO:0000313" key="10">
    <source>
        <dbReference type="EMBL" id="KGI21939.1"/>
    </source>
</evidence>